<dbReference type="Gene3D" id="3.40.50.10330">
    <property type="entry name" value="Probable inorganic polyphosphate/atp-NAD kinase, domain 1"/>
    <property type="match status" value="1"/>
</dbReference>
<keyword evidence="4" id="KW-0547">Nucleotide-binding</keyword>
<evidence type="ECO:0000313" key="11">
    <source>
        <dbReference type="Proteomes" id="UP000269198"/>
    </source>
</evidence>
<name>A0A3N0E8V3_9ACTN</name>
<evidence type="ECO:0000256" key="6">
    <source>
        <dbReference type="ARBA" id="ARBA00022840"/>
    </source>
</evidence>
<dbReference type="PROSITE" id="PS50146">
    <property type="entry name" value="DAGK"/>
    <property type="match status" value="1"/>
</dbReference>
<dbReference type="GO" id="GO:0016301">
    <property type="term" value="F:kinase activity"/>
    <property type="evidence" value="ECO:0007669"/>
    <property type="project" value="UniProtKB-KW"/>
</dbReference>
<dbReference type="InterPro" id="IPR001206">
    <property type="entry name" value="Diacylglycerol_kinase_cat_dom"/>
</dbReference>
<dbReference type="Gene3D" id="2.60.200.40">
    <property type="match status" value="1"/>
</dbReference>
<comment type="caution">
    <text evidence="10">The sequence shown here is derived from an EMBL/GenBank/DDBJ whole genome shotgun (WGS) entry which is preliminary data.</text>
</comment>
<dbReference type="Pfam" id="PF19279">
    <property type="entry name" value="YegS_C"/>
    <property type="match status" value="1"/>
</dbReference>
<dbReference type="SMART" id="SM00046">
    <property type="entry name" value="DAGKc"/>
    <property type="match status" value="1"/>
</dbReference>
<keyword evidence="3" id="KW-0808">Transferase</keyword>
<sequence>MLVITNTSAGSAKADRVEAAMERLGGRAELSRCTGPAELNASLDLGHDTVVSAGGDGSLHALANALHRRGELGTRTVGLLPMGTGNDFARALGIPLDPVEAADTLLRGIVHRLDLIVDDTGEVTVNSLHFGVGAETTREARRWKRLLGPLSYPMGGLITGWAARGYRLLVEADGATVIGPQHRSLMVALANGANVGAGTAILDPTARADDGTINLVVSRSRGRLARLRYALHLYRGTQREADDVHHVHVHTVRVTGRETPGSVDGEVKESLVGRTWRILPGAWSFLVPEEYPGG</sequence>
<dbReference type="OrthoDB" id="142078at2"/>
<dbReference type="InterPro" id="IPR050187">
    <property type="entry name" value="Lipid_Phosphate_FormReg"/>
</dbReference>
<dbReference type="Pfam" id="PF00781">
    <property type="entry name" value="DAGK_cat"/>
    <property type="match status" value="1"/>
</dbReference>
<dbReference type="InterPro" id="IPR016064">
    <property type="entry name" value="NAD/diacylglycerol_kinase_sf"/>
</dbReference>
<evidence type="ECO:0000256" key="3">
    <source>
        <dbReference type="ARBA" id="ARBA00022679"/>
    </source>
</evidence>
<organism evidence="10 11">
    <name type="scientific">Halostreptopolyspora alba</name>
    <dbReference type="NCBI Taxonomy" id="2487137"/>
    <lineage>
        <taxon>Bacteria</taxon>
        <taxon>Bacillati</taxon>
        <taxon>Actinomycetota</taxon>
        <taxon>Actinomycetes</taxon>
        <taxon>Streptosporangiales</taxon>
        <taxon>Nocardiopsidaceae</taxon>
        <taxon>Halostreptopolyspora</taxon>
    </lineage>
</organism>
<proteinExistence type="inferred from homology"/>
<dbReference type="AlphaFoldDB" id="A0A3N0E8V3"/>
<dbReference type="InterPro" id="IPR045540">
    <property type="entry name" value="YegS/DAGK_C"/>
</dbReference>
<dbReference type="Proteomes" id="UP000269198">
    <property type="component" value="Unassembled WGS sequence"/>
</dbReference>
<evidence type="ECO:0000259" key="9">
    <source>
        <dbReference type="PROSITE" id="PS50146"/>
    </source>
</evidence>
<keyword evidence="8" id="KW-1208">Phospholipid metabolism</keyword>
<evidence type="ECO:0000256" key="8">
    <source>
        <dbReference type="ARBA" id="ARBA00023264"/>
    </source>
</evidence>
<evidence type="ECO:0000256" key="2">
    <source>
        <dbReference type="ARBA" id="ARBA00005983"/>
    </source>
</evidence>
<comment type="cofactor">
    <cofactor evidence="1">
        <name>Mg(2+)</name>
        <dbReference type="ChEBI" id="CHEBI:18420"/>
    </cofactor>
</comment>
<protein>
    <recommendedName>
        <fullName evidence="9">DAGKc domain-containing protein</fullName>
    </recommendedName>
</protein>
<evidence type="ECO:0000256" key="7">
    <source>
        <dbReference type="ARBA" id="ARBA00023209"/>
    </source>
</evidence>
<dbReference type="InterPro" id="IPR017438">
    <property type="entry name" value="ATP-NAD_kinase_N"/>
</dbReference>
<reference evidence="10 11" key="1">
    <citation type="submission" date="2018-11" db="EMBL/GenBank/DDBJ databases">
        <title>The genome draft of YIM 96095.</title>
        <authorList>
            <person name="Tang S.-K."/>
            <person name="Chunyu W.-X."/>
            <person name="Feng Y.-Z."/>
        </authorList>
    </citation>
    <scope>NUCLEOTIDE SEQUENCE [LARGE SCALE GENOMIC DNA]</scope>
    <source>
        <strain evidence="10 11">YIM 96095</strain>
    </source>
</reference>
<keyword evidence="7" id="KW-0594">Phospholipid biosynthesis</keyword>
<dbReference type="PANTHER" id="PTHR12358">
    <property type="entry name" value="SPHINGOSINE KINASE"/>
    <property type="match status" value="1"/>
</dbReference>
<gene>
    <name evidence="10" type="ORF">EFW17_13195</name>
</gene>
<dbReference type="GO" id="GO:0005524">
    <property type="term" value="F:ATP binding"/>
    <property type="evidence" value="ECO:0007669"/>
    <property type="project" value="UniProtKB-KW"/>
</dbReference>
<dbReference type="GO" id="GO:0008654">
    <property type="term" value="P:phospholipid biosynthetic process"/>
    <property type="evidence" value="ECO:0007669"/>
    <property type="project" value="UniProtKB-KW"/>
</dbReference>
<feature type="domain" description="DAGKc" evidence="9">
    <location>
        <begin position="1"/>
        <end position="122"/>
    </location>
</feature>
<keyword evidence="11" id="KW-1185">Reference proteome</keyword>
<dbReference type="SUPFAM" id="SSF111331">
    <property type="entry name" value="NAD kinase/diacylglycerol kinase-like"/>
    <property type="match status" value="1"/>
</dbReference>
<evidence type="ECO:0000256" key="1">
    <source>
        <dbReference type="ARBA" id="ARBA00001946"/>
    </source>
</evidence>
<dbReference type="PANTHER" id="PTHR12358:SF54">
    <property type="entry name" value="SPHINGOSINE KINASE RELATED PROTEIN"/>
    <property type="match status" value="1"/>
</dbReference>
<comment type="similarity">
    <text evidence="2">Belongs to the diacylglycerol/lipid kinase family.</text>
</comment>
<evidence type="ECO:0000256" key="5">
    <source>
        <dbReference type="ARBA" id="ARBA00022777"/>
    </source>
</evidence>
<keyword evidence="6" id="KW-0067">ATP-binding</keyword>
<dbReference type="EMBL" id="RJMB01000012">
    <property type="protein sequence ID" value="RNL84264.1"/>
    <property type="molecule type" value="Genomic_DNA"/>
</dbReference>
<evidence type="ECO:0000256" key="4">
    <source>
        <dbReference type="ARBA" id="ARBA00022741"/>
    </source>
</evidence>
<keyword evidence="7" id="KW-0443">Lipid metabolism</keyword>
<keyword evidence="7" id="KW-0444">Lipid biosynthesis</keyword>
<evidence type="ECO:0000313" key="10">
    <source>
        <dbReference type="EMBL" id="RNL84264.1"/>
    </source>
</evidence>
<accession>A0A3N0E8V3</accession>
<keyword evidence="5" id="KW-0418">Kinase</keyword>